<name>A0A161XB13_9CELL</name>
<gene>
    <name evidence="3" type="primary">kanK</name>
    <name evidence="3" type="ORF">OJAG_35560</name>
</gene>
<evidence type="ECO:0000259" key="2">
    <source>
        <dbReference type="Pfam" id="PF01370"/>
    </source>
</evidence>
<dbReference type="Proteomes" id="UP000076447">
    <property type="component" value="Unassembled WGS sequence"/>
</dbReference>
<dbReference type="InterPro" id="IPR036291">
    <property type="entry name" value="NAD(P)-bd_dom_sf"/>
</dbReference>
<protein>
    <submittedName>
        <fullName evidence="3">2'-dehydrokanamycin reductase</fullName>
        <ecNumber evidence="3">1.1.1.355</ecNumber>
    </submittedName>
</protein>
<comment type="caution">
    <text evidence="3">The sequence shown here is derived from an EMBL/GenBank/DDBJ whole genome shotgun (WGS) entry which is preliminary data.</text>
</comment>
<dbReference type="SUPFAM" id="SSF51735">
    <property type="entry name" value="NAD(P)-binding Rossmann-fold domains"/>
    <property type="match status" value="1"/>
</dbReference>
<dbReference type="PROSITE" id="PS51257">
    <property type="entry name" value="PROKAR_LIPOPROTEIN"/>
    <property type="match status" value="1"/>
</dbReference>
<evidence type="ECO:0000256" key="1">
    <source>
        <dbReference type="ARBA" id="ARBA00007637"/>
    </source>
</evidence>
<dbReference type="RefSeq" id="WP_231907863.1">
    <property type="nucleotide sequence ID" value="NZ_LRIE01000084.1"/>
</dbReference>
<dbReference type="AlphaFoldDB" id="A0A161XB13"/>
<reference evidence="3 4" key="1">
    <citation type="submission" date="2016-01" db="EMBL/GenBank/DDBJ databases">
        <title>Genome sequence of Oerskovia enterophila VJag, an agar and cellulose degrading bacterium.</title>
        <authorList>
            <person name="Poehlein A."/>
            <person name="Jag V."/>
            <person name="Bengelsdorf F."/>
            <person name="Duerre P."/>
            <person name="Daniel R."/>
        </authorList>
    </citation>
    <scope>NUCLEOTIDE SEQUENCE [LARGE SCALE GENOMIC DNA]</scope>
    <source>
        <strain evidence="3 4">VJag</strain>
    </source>
</reference>
<dbReference type="EMBL" id="LRIE01000084">
    <property type="protein sequence ID" value="KZM33717.1"/>
    <property type="molecule type" value="Genomic_DNA"/>
</dbReference>
<accession>A0A161XB13</accession>
<dbReference type="STRING" id="43678.OJAG_35560"/>
<feature type="domain" description="NAD-dependent epimerase/dehydratase" evidence="2">
    <location>
        <begin position="9"/>
        <end position="211"/>
    </location>
</feature>
<keyword evidence="3" id="KW-0560">Oxidoreductase</keyword>
<dbReference type="EC" id="1.1.1.355" evidence="3"/>
<dbReference type="Pfam" id="PF01370">
    <property type="entry name" value="Epimerase"/>
    <property type="match status" value="1"/>
</dbReference>
<evidence type="ECO:0000313" key="3">
    <source>
        <dbReference type="EMBL" id="KZM33717.1"/>
    </source>
</evidence>
<organism evidence="3 4">
    <name type="scientific">Oerskovia enterophila</name>
    <dbReference type="NCBI Taxonomy" id="43678"/>
    <lineage>
        <taxon>Bacteria</taxon>
        <taxon>Bacillati</taxon>
        <taxon>Actinomycetota</taxon>
        <taxon>Actinomycetes</taxon>
        <taxon>Micrococcales</taxon>
        <taxon>Cellulomonadaceae</taxon>
        <taxon>Oerskovia</taxon>
    </lineage>
</organism>
<proteinExistence type="inferred from homology"/>
<dbReference type="GO" id="GO:0016491">
    <property type="term" value="F:oxidoreductase activity"/>
    <property type="evidence" value="ECO:0007669"/>
    <property type="project" value="UniProtKB-KW"/>
</dbReference>
<dbReference type="PANTHER" id="PTHR43000">
    <property type="entry name" value="DTDP-D-GLUCOSE 4,6-DEHYDRATASE-RELATED"/>
    <property type="match status" value="1"/>
</dbReference>
<dbReference type="Gene3D" id="3.40.50.720">
    <property type="entry name" value="NAD(P)-binding Rossmann-like Domain"/>
    <property type="match status" value="1"/>
</dbReference>
<dbReference type="PATRIC" id="fig|43678.3.peg.3720"/>
<evidence type="ECO:0000313" key="4">
    <source>
        <dbReference type="Proteomes" id="UP000076447"/>
    </source>
</evidence>
<comment type="similarity">
    <text evidence="1">Belongs to the NAD(P)-dependent epimerase/dehydratase family.</text>
</comment>
<dbReference type="InterPro" id="IPR001509">
    <property type="entry name" value="Epimerase_deHydtase"/>
</dbReference>
<sequence length="330" mass="35963">MTIPLRLLFLGGTGVISSACVREAVAAGHDVTVVNRGLSTTRPVPAGVRTLVADARDADALRTVLGDERFDSVASFIGYSAADVATDVEVFSGRTDQYVFVSTCSVYEHPAAVLPIRESAARSAPRFEYPAGKIAAETYLETAHRAGFPVTVVRPSHVYDRTTLPLLAGWTAVERMRQGRPVVVHGDGTSLWNLMHADDFARAFVPLLGSAHAVGEAVHITSSELVTWDGIHEAVGRAAGVRPTLVHRSSEDVGRVVDWMGLVLQEDFRHTVIYDRTRLEQLVPGFRERYDVARGMRESVAWFDAEPSRRTVDAGLDEAFDELAGVRVPQ</sequence>